<gene>
    <name evidence="7" type="ORF">BGZ99_004043</name>
</gene>
<keyword evidence="4 6" id="KW-0472">Membrane</keyword>
<dbReference type="Pfam" id="PF08551">
    <property type="entry name" value="DUF1751"/>
    <property type="match status" value="1"/>
</dbReference>
<dbReference type="Proteomes" id="UP000738325">
    <property type="component" value="Unassembled WGS sequence"/>
</dbReference>
<evidence type="ECO:0000256" key="2">
    <source>
        <dbReference type="ARBA" id="ARBA00022692"/>
    </source>
</evidence>
<protein>
    <recommendedName>
        <fullName evidence="9">DUF1751-domain-containing protein</fullName>
    </recommendedName>
</protein>
<feature type="transmembrane region" description="Helical" evidence="6">
    <location>
        <begin position="118"/>
        <end position="140"/>
    </location>
</feature>
<evidence type="ECO:0000256" key="1">
    <source>
        <dbReference type="ARBA" id="ARBA00004141"/>
    </source>
</evidence>
<dbReference type="InterPro" id="IPR013861">
    <property type="entry name" value="TMEM115/Pdh1/Rbl19"/>
</dbReference>
<dbReference type="GO" id="GO:0005794">
    <property type="term" value="C:Golgi apparatus"/>
    <property type="evidence" value="ECO:0007669"/>
    <property type="project" value="TreeGrafter"/>
</dbReference>
<dbReference type="SMART" id="SM01160">
    <property type="entry name" value="DUF1751"/>
    <property type="match status" value="1"/>
</dbReference>
<dbReference type="PANTHER" id="PTHR13377:SF3">
    <property type="entry name" value="TRANSMEMBRANE PROTEIN 115"/>
    <property type="match status" value="1"/>
</dbReference>
<keyword evidence="2 6" id="KW-0812">Transmembrane</keyword>
<feature type="region of interest" description="Disordered" evidence="5">
    <location>
        <begin position="329"/>
        <end position="348"/>
    </location>
</feature>
<evidence type="ECO:0000256" key="6">
    <source>
        <dbReference type="SAM" id="Phobius"/>
    </source>
</evidence>
<dbReference type="FunFam" id="1.20.1540.10:FF:000004">
    <property type="entry name" value="Transmembrane protein 115"/>
    <property type="match status" value="1"/>
</dbReference>
<dbReference type="SUPFAM" id="SSF144091">
    <property type="entry name" value="Rhomboid-like"/>
    <property type="match status" value="1"/>
</dbReference>
<keyword evidence="8" id="KW-1185">Reference proteome</keyword>
<dbReference type="GO" id="GO:0006890">
    <property type="term" value="P:retrograde vesicle-mediated transport, Golgi to endoplasmic reticulum"/>
    <property type="evidence" value="ECO:0007669"/>
    <property type="project" value="InterPro"/>
</dbReference>
<feature type="region of interest" description="Disordered" evidence="5">
    <location>
        <begin position="356"/>
        <end position="409"/>
    </location>
</feature>
<dbReference type="InterPro" id="IPR035952">
    <property type="entry name" value="Rhomboid-like_sf"/>
</dbReference>
<dbReference type="Gene3D" id="1.20.1540.10">
    <property type="entry name" value="Rhomboid-like"/>
    <property type="match status" value="1"/>
</dbReference>
<evidence type="ECO:0008006" key="9">
    <source>
        <dbReference type="Google" id="ProtNLM"/>
    </source>
</evidence>
<feature type="transmembrane region" description="Helical" evidence="6">
    <location>
        <begin position="204"/>
        <end position="223"/>
    </location>
</feature>
<evidence type="ECO:0000313" key="8">
    <source>
        <dbReference type="Proteomes" id="UP000738325"/>
    </source>
</evidence>
<dbReference type="GO" id="GO:0016020">
    <property type="term" value="C:membrane"/>
    <property type="evidence" value="ECO:0007669"/>
    <property type="project" value="UniProtKB-SubCell"/>
</dbReference>
<dbReference type="EMBL" id="JAAAIP010000251">
    <property type="protein sequence ID" value="KAG0321255.1"/>
    <property type="molecule type" value="Genomic_DNA"/>
</dbReference>
<dbReference type="AlphaFoldDB" id="A0A9P6UVN0"/>
<sequence>MSPTLPTSWKATFTNVPPLTKSLSTAITVMTALSFTLRLRDFLISYQKSQDTPYVDSESALIPLLALVPVSAPYRFWTFASASFYERNIIKYAISTTILLASGKYLERAWGSREFFKSLAVSSIGTMIGIYLTCVFEYVIRGNDELLYDTQAYGLTGVLAGFLIGFKQLVPEHLLTIGGVFSVRVKTLPLLFALLMVLEGLISHTQIQFLMSIYGLYISWLYSRFFRVQDGIRGDRSDTFSFASFFPEFIQPPVKALSNMCFGILVRLNVCSPTGYGGSFQYDLENPQMSGMGHTFTQPGSLRAEAERRRALALKALDMRLHAAATLAGSGRSGGLSRSGGSSTAGPVSLLSLSAEPLRRGADDDDSDDDDKVLFKTTELDDEEVKPSDPSLPLVSSNTESTKSEKEKQ</sequence>
<feature type="transmembrane region" description="Helical" evidence="6">
    <location>
        <begin position="177"/>
        <end position="198"/>
    </location>
</feature>
<proteinExistence type="predicted"/>
<organism evidence="7 8">
    <name type="scientific">Dissophora globulifera</name>
    <dbReference type="NCBI Taxonomy" id="979702"/>
    <lineage>
        <taxon>Eukaryota</taxon>
        <taxon>Fungi</taxon>
        <taxon>Fungi incertae sedis</taxon>
        <taxon>Mucoromycota</taxon>
        <taxon>Mortierellomycotina</taxon>
        <taxon>Mortierellomycetes</taxon>
        <taxon>Mortierellales</taxon>
        <taxon>Mortierellaceae</taxon>
        <taxon>Dissophora</taxon>
    </lineage>
</organism>
<reference evidence="7" key="1">
    <citation type="journal article" date="2020" name="Fungal Divers.">
        <title>Resolving the Mortierellaceae phylogeny through synthesis of multi-gene phylogenetics and phylogenomics.</title>
        <authorList>
            <person name="Vandepol N."/>
            <person name="Liber J."/>
            <person name="Desiro A."/>
            <person name="Na H."/>
            <person name="Kennedy M."/>
            <person name="Barry K."/>
            <person name="Grigoriev I.V."/>
            <person name="Miller A.N."/>
            <person name="O'Donnell K."/>
            <person name="Stajich J.E."/>
            <person name="Bonito G."/>
        </authorList>
    </citation>
    <scope>NUCLEOTIDE SEQUENCE</scope>
    <source>
        <strain evidence="7">REB-010B</strain>
    </source>
</reference>
<name>A0A9P6UVN0_9FUNG</name>
<dbReference type="OrthoDB" id="73612at2759"/>
<accession>A0A9P6UVN0</accession>
<evidence type="ECO:0000256" key="5">
    <source>
        <dbReference type="SAM" id="MobiDB-lite"/>
    </source>
</evidence>
<comment type="subcellular location">
    <subcellularLocation>
        <location evidence="1">Membrane</location>
        <topology evidence="1">Multi-pass membrane protein</topology>
    </subcellularLocation>
</comment>
<feature type="transmembrane region" description="Helical" evidence="6">
    <location>
        <begin position="20"/>
        <end position="39"/>
    </location>
</feature>
<evidence type="ECO:0000256" key="3">
    <source>
        <dbReference type="ARBA" id="ARBA00022989"/>
    </source>
</evidence>
<evidence type="ECO:0000313" key="7">
    <source>
        <dbReference type="EMBL" id="KAG0321255.1"/>
    </source>
</evidence>
<comment type="caution">
    <text evidence="7">The sequence shown here is derived from an EMBL/GenBank/DDBJ whole genome shotgun (WGS) entry which is preliminary data.</text>
</comment>
<feature type="transmembrane region" description="Helical" evidence="6">
    <location>
        <begin position="152"/>
        <end position="170"/>
    </location>
</feature>
<keyword evidence="3 6" id="KW-1133">Transmembrane helix</keyword>
<evidence type="ECO:0000256" key="4">
    <source>
        <dbReference type="ARBA" id="ARBA00023136"/>
    </source>
</evidence>
<dbReference type="PANTHER" id="PTHR13377">
    <property type="entry name" value="PLACENTAL PROTEIN 6"/>
    <property type="match status" value="1"/>
</dbReference>